<proteinExistence type="predicted"/>
<evidence type="ECO:0000313" key="2">
    <source>
        <dbReference type="Proteomes" id="UP000789860"/>
    </source>
</evidence>
<gene>
    <name evidence="1" type="ORF">SCALOS_LOCUS9155</name>
</gene>
<sequence>YFLENIERILQTFSRSSSIQVENFSINSSVERFTDEPPPSYLEAISQAPENNVSRSEIETQNVSI</sequence>
<reference evidence="1" key="1">
    <citation type="submission" date="2021-06" db="EMBL/GenBank/DDBJ databases">
        <authorList>
            <person name="Kallberg Y."/>
            <person name="Tangrot J."/>
            <person name="Rosling A."/>
        </authorList>
    </citation>
    <scope>NUCLEOTIDE SEQUENCE</scope>
    <source>
        <strain evidence="1">AU212A</strain>
    </source>
</reference>
<protein>
    <submittedName>
        <fullName evidence="1">2869_t:CDS:1</fullName>
    </submittedName>
</protein>
<evidence type="ECO:0000313" key="1">
    <source>
        <dbReference type="EMBL" id="CAG8664542.1"/>
    </source>
</evidence>
<dbReference type="EMBL" id="CAJVPM010027032">
    <property type="protein sequence ID" value="CAG8664542.1"/>
    <property type="molecule type" value="Genomic_DNA"/>
</dbReference>
<keyword evidence="2" id="KW-1185">Reference proteome</keyword>
<accession>A0ACA9NQG2</accession>
<comment type="caution">
    <text evidence="1">The sequence shown here is derived from an EMBL/GenBank/DDBJ whole genome shotgun (WGS) entry which is preliminary data.</text>
</comment>
<dbReference type="Proteomes" id="UP000789860">
    <property type="component" value="Unassembled WGS sequence"/>
</dbReference>
<name>A0ACA9NQG2_9GLOM</name>
<feature type="non-terminal residue" evidence="1">
    <location>
        <position position="1"/>
    </location>
</feature>
<organism evidence="1 2">
    <name type="scientific">Scutellospora calospora</name>
    <dbReference type="NCBI Taxonomy" id="85575"/>
    <lineage>
        <taxon>Eukaryota</taxon>
        <taxon>Fungi</taxon>
        <taxon>Fungi incertae sedis</taxon>
        <taxon>Mucoromycota</taxon>
        <taxon>Glomeromycotina</taxon>
        <taxon>Glomeromycetes</taxon>
        <taxon>Diversisporales</taxon>
        <taxon>Gigasporaceae</taxon>
        <taxon>Scutellospora</taxon>
    </lineage>
</organism>
<feature type="non-terminal residue" evidence="1">
    <location>
        <position position="65"/>
    </location>
</feature>